<keyword evidence="2" id="KW-1185">Reference proteome</keyword>
<comment type="caution">
    <text evidence="1">The sequence shown here is derived from an EMBL/GenBank/DDBJ whole genome shotgun (WGS) entry which is preliminary data.</text>
</comment>
<accession>A0A9P8M8R7</accession>
<gene>
    <name evidence="1" type="ORF">MHUMG1_05109</name>
</gene>
<dbReference type="AlphaFoldDB" id="A0A9P8M8R7"/>
<evidence type="ECO:0000313" key="1">
    <source>
        <dbReference type="EMBL" id="KAH0596801.1"/>
    </source>
</evidence>
<sequence>MSVRNIAVFFRALSTKKSLPLGKNHEPHTKNLGTRGKAVALGDARLVVGNAHSHQLNKGLLDGFPPPGQNSRASDLRSIPLFAWEKASPSGIAATTPWIARFLSSRSSTSAIACTLRSRILNPSPGLDGLVNVLASHGLQIDPLSAHICPQRNSAIVVRCQVNRHYPAAALAVACLAWCSLSGAMSLFSLKAFLKDLLGRYAFAFARLAVDTGGGSGIGLPFESRPRSAVSHDCFSQIHGGCFHLPEPRNKASKDSGPYKMEWAPRAVKIVTAAWG</sequence>
<protein>
    <submittedName>
        <fullName evidence="1">Uncharacterized protein</fullName>
    </submittedName>
</protein>
<proteinExistence type="predicted"/>
<evidence type="ECO:0000313" key="2">
    <source>
        <dbReference type="Proteomes" id="UP000764110"/>
    </source>
</evidence>
<dbReference type="EMBL" id="JACEFI010000008">
    <property type="protein sequence ID" value="KAH0596801.1"/>
    <property type="molecule type" value="Genomic_DNA"/>
</dbReference>
<name>A0A9P8M8R7_9HYPO</name>
<reference evidence="1 2" key="1">
    <citation type="submission" date="2020-07" db="EMBL/GenBank/DDBJ databases">
        <title>Metarhizium humberi genome.</title>
        <authorList>
            <person name="Lysoe E."/>
        </authorList>
    </citation>
    <scope>NUCLEOTIDE SEQUENCE [LARGE SCALE GENOMIC DNA]</scope>
    <source>
        <strain evidence="1 2">ESALQ1638</strain>
    </source>
</reference>
<organism evidence="1 2">
    <name type="scientific">Metarhizium humberi</name>
    <dbReference type="NCBI Taxonomy" id="2596975"/>
    <lineage>
        <taxon>Eukaryota</taxon>
        <taxon>Fungi</taxon>
        <taxon>Dikarya</taxon>
        <taxon>Ascomycota</taxon>
        <taxon>Pezizomycotina</taxon>
        <taxon>Sordariomycetes</taxon>
        <taxon>Hypocreomycetidae</taxon>
        <taxon>Hypocreales</taxon>
        <taxon>Clavicipitaceae</taxon>
        <taxon>Metarhizium</taxon>
    </lineage>
</organism>
<dbReference type="Proteomes" id="UP000764110">
    <property type="component" value="Unassembled WGS sequence"/>
</dbReference>